<gene>
    <name evidence="2" type="ORF">PENTCL1PPCAC_19024</name>
</gene>
<organism evidence="2 3">
    <name type="scientific">Pristionchus entomophagus</name>
    <dbReference type="NCBI Taxonomy" id="358040"/>
    <lineage>
        <taxon>Eukaryota</taxon>
        <taxon>Metazoa</taxon>
        <taxon>Ecdysozoa</taxon>
        <taxon>Nematoda</taxon>
        <taxon>Chromadorea</taxon>
        <taxon>Rhabditida</taxon>
        <taxon>Rhabditina</taxon>
        <taxon>Diplogasteromorpha</taxon>
        <taxon>Diplogasteroidea</taxon>
        <taxon>Neodiplogasteridae</taxon>
        <taxon>Pristionchus</taxon>
    </lineage>
</organism>
<evidence type="ECO:0000256" key="1">
    <source>
        <dbReference type="SAM" id="MobiDB-lite"/>
    </source>
</evidence>
<feature type="region of interest" description="Disordered" evidence="1">
    <location>
        <begin position="1"/>
        <end position="37"/>
    </location>
</feature>
<comment type="caution">
    <text evidence="2">The sequence shown here is derived from an EMBL/GenBank/DDBJ whole genome shotgun (WGS) entry which is preliminary data.</text>
</comment>
<proteinExistence type="predicted"/>
<name>A0AAV5TS90_9BILA</name>
<reference evidence="2" key="1">
    <citation type="submission" date="2023-10" db="EMBL/GenBank/DDBJ databases">
        <title>Genome assembly of Pristionchus species.</title>
        <authorList>
            <person name="Yoshida K."/>
            <person name="Sommer R.J."/>
        </authorList>
    </citation>
    <scope>NUCLEOTIDE SEQUENCE</scope>
    <source>
        <strain evidence="2">RS0144</strain>
    </source>
</reference>
<dbReference type="Proteomes" id="UP001432027">
    <property type="component" value="Unassembled WGS sequence"/>
</dbReference>
<sequence>AQVAIRSFSKKRSAQDDEDKYREKLPLAPPPRRPKMTRQFPLLPSLLRFCSVRSGSLVASLSLSSDAVSLPVQPLAAAAADLQSCVHGSRLEVQGLQEEGECA</sequence>
<dbReference type="EMBL" id="BTSX01000004">
    <property type="protein sequence ID" value="GMS96849.1"/>
    <property type="molecule type" value="Genomic_DNA"/>
</dbReference>
<evidence type="ECO:0000313" key="3">
    <source>
        <dbReference type="Proteomes" id="UP001432027"/>
    </source>
</evidence>
<feature type="compositionally biased region" description="Basic and acidic residues" evidence="1">
    <location>
        <begin position="13"/>
        <end position="25"/>
    </location>
</feature>
<keyword evidence="3" id="KW-1185">Reference proteome</keyword>
<protein>
    <submittedName>
        <fullName evidence="2">Uncharacterized protein</fullName>
    </submittedName>
</protein>
<evidence type="ECO:0000313" key="2">
    <source>
        <dbReference type="EMBL" id="GMS96849.1"/>
    </source>
</evidence>
<accession>A0AAV5TS90</accession>
<dbReference type="AlphaFoldDB" id="A0AAV5TS90"/>
<feature type="non-terminal residue" evidence="2">
    <location>
        <position position="1"/>
    </location>
</feature>